<reference evidence="2 3" key="1">
    <citation type="submission" date="2020-04" db="EMBL/GenBank/DDBJ databases">
        <title>Molecular characterization of pseudomonads from Agaricus bisporus reveal novel blotch 2 pathogens in Western Europe.</title>
        <authorList>
            <person name="Taparia T."/>
            <person name="Krijger M."/>
            <person name="Haynes E."/>
            <person name="Elpinstone J.G."/>
            <person name="Noble R."/>
            <person name="Van Der Wolf J."/>
        </authorList>
    </citation>
    <scope>NUCLEOTIDE SEQUENCE [LARGE SCALE GENOMIC DNA]</scope>
    <source>
        <strain evidence="2 3">H7001</strain>
    </source>
</reference>
<evidence type="ECO:0000313" key="3">
    <source>
        <dbReference type="Proteomes" id="UP000539985"/>
    </source>
</evidence>
<protein>
    <submittedName>
        <fullName evidence="2">Uncharacterized protein</fullName>
    </submittedName>
</protein>
<name>A0A7Y7XL43_9PSED</name>
<evidence type="ECO:0000313" key="2">
    <source>
        <dbReference type="EMBL" id="NWC00783.1"/>
    </source>
</evidence>
<proteinExistence type="predicted"/>
<evidence type="ECO:0000256" key="1">
    <source>
        <dbReference type="SAM" id="SignalP"/>
    </source>
</evidence>
<accession>A0A7Y7XL43</accession>
<feature type="signal peptide" evidence="1">
    <location>
        <begin position="1"/>
        <end position="19"/>
    </location>
</feature>
<sequence length="103" mass="11816">MKLRVVGLLVLAVSGVAQAERFKDKNYAACSSEQYMKYYFLATDKKKVDLVKDMLSTKVCFAVSASDREVTVLERKERYSKVSMAFDLGDPFVFWVTNYAFEE</sequence>
<feature type="chain" id="PRO_5031516274" evidence="1">
    <location>
        <begin position="20"/>
        <end position="103"/>
    </location>
</feature>
<dbReference type="EMBL" id="JACAQB010000039">
    <property type="protein sequence ID" value="NWC00783.1"/>
    <property type="molecule type" value="Genomic_DNA"/>
</dbReference>
<dbReference type="AlphaFoldDB" id="A0A7Y7XL43"/>
<comment type="caution">
    <text evidence="2">The sequence shown here is derived from an EMBL/GenBank/DDBJ whole genome shotgun (WGS) entry which is preliminary data.</text>
</comment>
<keyword evidence="1" id="KW-0732">Signal</keyword>
<organism evidence="2 3">
    <name type="scientific">Pseudomonas gingeri</name>
    <dbReference type="NCBI Taxonomy" id="117681"/>
    <lineage>
        <taxon>Bacteria</taxon>
        <taxon>Pseudomonadati</taxon>
        <taxon>Pseudomonadota</taxon>
        <taxon>Gammaproteobacteria</taxon>
        <taxon>Pseudomonadales</taxon>
        <taxon>Pseudomonadaceae</taxon>
        <taxon>Pseudomonas</taxon>
    </lineage>
</organism>
<dbReference type="RefSeq" id="WP_177105931.1">
    <property type="nucleotide sequence ID" value="NZ_JACAQB010000039.1"/>
</dbReference>
<gene>
    <name evidence="2" type="ORF">HX882_33450</name>
</gene>
<dbReference type="Proteomes" id="UP000539985">
    <property type="component" value="Unassembled WGS sequence"/>
</dbReference>